<dbReference type="Gene3D" id="1.10.10.10">
    <property type="entry name" value="Winged helix-like DNA-binding domain superfamily/Winged helix DNA-binding domain"/>
    <property type="match status" value="2"/>
</dbReference>
<sequence>MFDRRRGSHSFTYGAELPVAVSGAKLSRHFSTLDRQLISILQQDGRRTFAAIAREVGVPEKTVRRRVKELVDSGAIQITTVADPRLFGFHMIAMIAITIDPGVPVTEVVGSFLDLEAVDYAVITTGRYNALIEVLCRDSEELLTFVDSELPARPGIRSAEVLPYLDLHFQEPSWEAAQSKPRRAPRGPGLALQPVDQQIMRVLHTDGRMPFAGVGQAVGLSESQVRKRVSRLVDRQAMRITAVVNPRHLGFDTVVWVAIKTTRERRASDVAEELTHLPFITYVAITAGRFDILAEAVCRTAEDVMRLVEHDFAQVEGLADTEVMFCLDLYYEAINLPGDSIAAAGAAIAEAHRPH</sequence>
<dbReference type="SUPFAM" id="SSF46785">
    <property type="entry name" value="Winged helix' DNA-binding domain"/>
    <property type="match status" value="2"/>
</dbReference>
<accession>A0A4Q2RUH2</accession>
<dbReference type="GO" id="GO:0043565">
    <property type="term" value="F:sequence-specific DNA binding"/>
    <property type="evidence" value="ECO:0007669"/>
    <property type="project" value="InterPro"/>
</dbReference>
<dbReference type="PRINTS" id="PR00033">
    <property type="entry name" value="HTHASNC"/>
</dbReference>
<dbReference type="SMART" id="SM00344">
    <property type="entry name" value="HTH_ASNC"/>
    <property type="match status" value="2"/>
</dbReference>
<keyword evidence="1" id="KW-0805">Transcription regulation</keyword>
<evidence type="ECO:0000313" key="6">
    <source>
        <dbReference type="Proteomes" id="UP000291838"/>
    </source>
</evidence>
<dbReference type="Proteomes" id="UP000291838">
    <property type="component" value="Unassembled WGS sequence"/>
</dbReference>
<evidence type="ECO:0000313" key="5">
    <source>
        <dbReference type="EMBL" id="RYB92781.1"/>
    </source>
</evidence>
<proteinExistence type="predicted"/>
<dbReference type="AlphaFoldDB" id="A0A4Q2RUH2"/>
<dbReference type="PANTHER" id="PTHR30154:SF34">
    <property type="entry name" value="TRANSCRIPTIONAL REGULATOR AZLB"/>
    <property type="match status" value="1"/>
</dbReference>
<dbReference type="InterPro" id="IPR011008">
    <property type="entry name" value="Dimeric_a/b-barrel"/>
</dbReference>
<dbReference type="InterPro" id="IPR036388">
    <property type="entry name" value="WH-like_DNA-bd_sf"/>
</dbReference>
<organism evidence="5 6">
    <name type="scientific">Nocardioides glacieisoli</name>
    <dbReference type="NCBI Taxonomy" id="1168730"/>
    <lineage>
        <taxon>Bacteria</taxon>
        <taxon>Bacillati</taxon>
        <taxon>Actinomycetota</taxon>
        <taxon>Actinomycetes</taxon>
        <taxon>Propionibacteriales</taxon>
        <taxon>Nocardioidaceae</taxon>
        <taxon>Nocardioides</taxon>
    </lineage>
</organism>
<evidence type="ECO:0000256" key="1">
    <source>
        <dbReference type="ARBA" id="ARBA00023015"/>
    </source>
</evidence>
<dbReference type="EMBL" id="SDWS01000002">
    <property type="protein sequence ID" value="RYB92781.1"/>
    <property type="molecule type" value="Genomic_DNA"/>
</dbReference>
<dbReference type="Gene3D" id="3.30.70.920">
    <property type="match status" value="2"/>
</dbReference>
<keyword evidence="2" id="KW-0238">DNA-binding</keyword>
<evidence type="ECO:0000259" key="4">
    <source>
        <dbReference type="PROSITE" id="PS50956"/>
    </source>
</evidence>
<comment type="caution">
    <text evidence="5">The sequence shown here is derived from an EMBL/GenBank/DDBJ whole genome shotgun (WGS) entry which is preliminary data.</text>
</comment>
<keyword evidence="3" id="KW-0804">Transcription</keyword>
<dbReference type="PROSITE" id="PS50956">
    <property type="entry name" value="HTH_ASNC_2"/>
    <property type="match status" value="2"/>
</dbReference>
<dbReference type="SUPFAM" id="SSF54909">
    <property type="entry name" value="Dimeric alpha+beta barrel"/>
    <property type="match status" value="2"/>
</dbReference>
<reference evidence="5 6" key="1">
    <citation type="submission" date="2019-01" db="EMBL/GenBank/DDBJ databases">
        <title>Novel species of Nocardioides.</title>
        <authorList>
            <person name="Liu Q."/>
            <person name="Xin Y.-H."/>
        </authorList>
    </citation>
    <scope>NUCLEOTIDE SEQUENCE [LARGE SCALE GENOMIC DNA]</scope>
    <source>
        <strain evidence="5 6">HLT3-15</strain>
    </source>
</reference>
<dbReference type="OrthoDB" id="7501856at2"/>
<dbReference type="Pfam" id="PF13404">
    <property type="entry name" value="HTH_AsnC-type"/>
    <property type="match status" value="2"/>
</dbReference>
<keyword evidence="6" id="KW-1185">Reference proteome</keyword>
<evidence type="ECO:0000256" key="2">
    <source>
        <dbReference type="ARBA" id="ARBA00023125"/>
    </source>
</evidence>
<evidence type="ECO:0000256" key="3">
    <source>
        <dbReference type="ARBA" id="ARBA00023163"/>
    </source>
</evidence>
<dbReference type="GO" id="GO:0043200">
    <property type="term" value="P:response to amino acid"/>
    <property type="evidence" value="ECO:0007669"/>
    <property type="project" value="TreeGrafter"/>
</dbReference>
<dbReference type="InterPro" id="IPR019888">
    <property type="entry name" value="Tscrpt_reg_AsnC-like"/>
</dbReference>
<dbReference type="PANTHER" id="PTHR30154">
    <property type="entry name" value="LEUCINE-RESPONSIVE REGULATORY PROTEIN"/>
    <property type="match status" value="1"/>
</dbReference>
<dbReference type="InterPro" id="IPR019887">
    <property type="entry name" value="Tscrpt_reg_AsnC/Lrp_C"/>
</dbReference>
<dbReference type="GO" id="GO:0005829">
    <property type="term" value="C:cytosol"/>
    <property type="evidence" value="ECO:0007669"/>
    <property type="project" value="TreeGrafter"/>
</dbReference>
<dbReference type="InterPro" id="IPR036390">
    <property type="entry name" value="WH_DNA-bd_sf"/>
</dbReference>
<name>A0A4Q2RUH2_9ACTN</name>
<feature type="domain" description="HTH asnC-type" evidence="4">
    <location>
        <begin position="192"/>
        <end position="252"/>
    </location>
</feature>
<gene>
    <name evidence="5" type="ORF">EUA06_04650</name>
</gene>
<dbReference type="InterPro" id="IPR000485">
    <property type="entry name" value="AsnC-type_HTH_dom"/>
</dbReference>
<protein>
    <submittedName>
        <fullName evidence="5">AsnC family transcriptional regulator</fullName>
    </submittedName>
</protein>
<dbReference type="Pfam" id="PF01037">
    <property type="entry name" value="AsnC_trans_reg"/>
    <property type="match status" value="1"/>
</dbReference>
<feature type="domain" description="HTH asnC-type" evidence="4">
    <location>
        <begin position="30"/>
        <end position="90"/>
    </location>
</feature>